<gene>
    <name evidence="2" type="ORF">JI741_31780</name>
</gene>
<dbReference type="EMBL" id="JAERRB010000020">
    <property type="protein sequence ID" value="MBL0745858.1"/>
    <property type="molecule type" value="Genomic_DNA"/>
</dbReference>
<dbReference type="InterPro" id="IPR024311">
    <property type="entry name" value="Lipocalin-like"/>
</dbReference>
<keyword evidence="3" id="KW-1185">Reference proteome</keyword>
<name>A0ABS1L342_9BACT</name>
<evidence type="ECO:0000313" key="2">
    <source>
        <dbReference type="EMBL" id="MBL0745858.1"/>
    </source>
</evidence>
<protein>
    <submittedName>
        <fullName evidence="2">Lipocalin-like domain-containing protein</fullName>
    </submittedName>
</protein>
<proteinExistence type="predicted"/>
<accession>A0ABS1L342</accession>
<feature type="domain" description="Lipocalin-like" evidence="1">
    <location>
        <begin position="27"/>
        <end position="158"/>
    </location>
</feature>
<evidence type="ECO:0000259" key="1">
    <source>
        <dbReference type="Pfam" id="PF13924"/>
    </source>
</evidence>
<dbReference type="RefSeq" id="WP_202016535.1">
    <property type="nucleotide sequence ID" value="NZ_JAERRB010000020.1"/>
</dbReference>
<dbReference type="PROSITE" id="PS51257">
    <property type="entry name" value="PROKAR_LIPOPROTEIN"/>
    <property type="match status" value="1"/>
</dbReference>
<sequence>MRTLIILTLIPVLLLTGCADNDRALTGTWRFVADQQIDSQGNVLMEDLNVDGLLIYTPDGNMSVQLLWHKKREPLLTDSIMQHDGTSTGIGLGDNSWTPEQNRIWIDTYDAYFGEYTVDWEHRVVTHTITGNLRPEKNATEYKRKFVLRGDTLFLKSVDPRQQWQVMWLRKID</sequence>
<comment type="caution">
    <text evidence="2">The sequence shown here is derived from an EMBL/GenBank/DDBJ whole genome shotgun (WGS) entry which is preliminary data.</text>
</comment>
<dbReference type="Proteomes" id="UP000613030">
    <property type="component" value="Unassembled WGS sequence"/>
</dbReference>
<organism evidence="2 3">
    <name type="scientific">Chryseolinea lacunae</name>
    <dbReference type="NCBI Taxonomy" id="2801331"/>
    <lineage>
        <taxon>Bacteria</taxon>
        <taxon>Pseudomonadati</taxon>
        <taxon>Bacteroidota</taxon>
        <taxon>Cytophagia</taxon>
        <taxon>Cytophagales</taxon>
        <taxon>Fulvivirgaceae</taxon>
        <taxon>Chryseolinea</taxon>
    </lineage>
</organism>
<evidence type="ECO:0000313" key="3">
    <source>
        <dbReference type="Proteomes" id="UP000613030"/>
    </source>
</evidence>
<dbReference type="Pfam" id="PF13924">
    <property type="entry name" value="Lipocalin_5"/>
    <property type="match status" value="1"/>
</dbReference>
<reference evidence="2 3" key="1">
    <citation type="submission" date="2021-01" db="EMBL/GenBank/DDBJ databases">
        <title>Chryseolinea sp. Jin1 Genome sequencing and assembly.</title>
        <authorList>
            <person name="Kim I."/>
        </authorList>
    </citation>
    <scope>NUCLEOTIDE SEQUENCE [LARGE SCALE GENOMIC DNA]</scope>
    <source>
        <strain evidence="2 3">Jin1</strain>
    </source>
</reference>